<evidence type="ECO:0000256" key="4">
    <source>
        <dbReference type="ARBA" id="ARBA00022984"/>
    </source>
</evidence>
<dbReference type="Pfam" id="PF08245">
    <property type="entry name" value="Mur_ligase_M"/>
    <property type="match status" value="1"/>
</dbReference>
<feature type="domain" description="Mur ligase C-terminal" evidence="10">
    <location>
        <begin position="364"/>
        <end position="492"/>
    </location>
</feature>
<dbReference type="GO" id="GO:0005737">
    <property type="term" value="C:cytoplasm"/>
    <property type="evidence" value="ECO:0007669"/>
    <property type="project" value="UniProtKB-SubCell"/>
</dbReference>
<dbReference type="GO" id="GO:0051301">
    <property type="term" value="P:cell division"/>
    <property type="evidence" value="ECO:0007669"/>
    <property type="project" value="UniProtKB-KW"/>
</dbReference>
<evidence type="ECO:0000256" key="1">
    <source>
        <dbReference type="ARBA" id="ARBA00005898"/>
    </source>
</evidence>
<evidence type="ECO:0000259" key="11">
    <source>
        <dbReference type="Pfam" id="PF08245"/>
    </source>
</evidence>
<keyword evidence="6 7" id="KW-0961">Cell wall biogenesis/degradation</keyword>
<dbReference type="InterPro" id="IPR035911">
    <property type="entry name" value="MurE/MurF_N"/>
</dbReference>
<dbReference type="GO" id="GO:0016881">
    <property type="term" value="F:acid-amino acid ligase activity"/>
    <property type="evidence" value="ECO:0007669"/>
    <property type="project" value="InterPro"/>
</dbReference>
<accession>A0A0B2AAK6</accession>
<evidence type="ECO:0000313" key="12">
    <source>
        <dbReference type="EMBL" id="KHK98651.1"/>
    </source>
</evidence>
<dbReference type="InterPro" id="IPR013221">
    <property type="entry name" value="Mur_ligase_cen"/>
</dbReference>
<dbReference type="Gene3D" id="3.40.1190.10">
    <property type="entry name" value="Mur-like, catalytic domain"/>
    <property type="match status" value="1"/>
</dbReference>
<dbReference type="OrthoDB" id="9800958at2"/>
<dbReference type="SUPFAM" id="SSF53623">
    <property type="entry name" value="MurD-like peptide ligases, catalytic domain"/>
    <property type="match status" value="1"/>
</dbReference>
<dbReference type="SUPFAM" id="SSF63418">
    <property type="entry name" value="MurE/MurF N-terminal domain"/>
    <property type="match status" value="1"/>
</dbReference>
<dbReference type="UniPathway" id="UPA00219"/>
<protein>
    <submittedName>
        <fullName evidence="12">UDP-N-acetylmuramyl peptide synthase</fullName>
    </submittedName>
</protein>
<feature type="compositionally biased region" description="Pro residues" evidence="8">
    <location>
        <begin position="524"/>
        <end position="533"/>
    </location>
</feature>
<dbReference type="InterPro" id="IPR005761">
    <property type="entry name" value="UDP-N-AcMur-Glu-dNH2Pim_ligase"/>
</dbReference>
<feature type="domain" description="Mur ligase central" evidence="11">
    <location>
        <begin position="133"/>
        <end position="338"/>
    </location>
</feature>
<dbReference type="GO" id="GO:0009252">
    <property type="term" value="P:peptidoglycan biosynthetic process"/>
    <property type="evidence" value="ECO:0007669"/>
    <property type="project" value="UniProtKB-UniPathway"/>
</dbReference>
<evidence type="ECO:0000313" key="13">
    <source>
        <dbReference type="Proteomes" id="UP000031030"/>
    </source>
</evidence>
<dbReference type="PANTHER" id="PTHR23135">
    <property type="entry name" value="MUR LIGASE FAMILY MEMBER"/>
    <property type="match status" value="1"/>
</dbReference>
<evidence type="ECO:0000256" key="7">
    <source>
        <dbReference type="RuleBase" id="RU004135"/>
    </source>
</evidence>
<evidence type="ECO:0000256" key="6">
    <source>
        <dbReference type="ARBA" id="ARBA00023316"/>
    </source>
</evidence>
<dbReference type="AlphaFoldDB" id="A0A0B2AAK6"/>
<dbReference type="SUPFAM" id="SSF53244">
    <property type="entry name" value="MurD-like peptide ligases, peptide-binding domain"/>
    <property type="match status" value="1"/>
</dbReference>
<dbReference type="InterPro" id="IPR036565">
    <property type="entry name" value="Mur-like_cat_sf"/>
</dbReference>
<dbReference type="Gene3D" id="3.90.190.20">
    <property type="entry name" value="Mur ligase, C-terminal domain"/>
    <property type="match status" value="1"/>
</dbReference>
<dbReference type="PANTHER" id="PTHR23135:SF4">
    <property type="entry name" value="UDP-N-ACETYLMURAMOYL-L-ALANYL-D-GLUTAMATE--2,6-DIAMINOPIMELATE LIGASE MURE HOMOLOG, CHLOROPLASTIC"/>
    <property type="match status" value="1"/>
</dbReference>
<feature type="domain" description="Mur ligase N-terminal catalytic" evidence="9">
    <location>
        <begin position="42"/>
        <end position="115"/>
    </location>
</feature>
<dbReference type="InterPro" id="IPR036615">
    <property type="entry name" value="Mur_ligase_C_dom_sf"/>
</dbReference>
<dbReference type="GO" id="GO:0005524">
    <property type="term" value="F:ATP binding"/>
    <property type="evidence" value="ECO:0007669"/>
    <property type="project" value="InterPro"/>
</dbReference>
<evidence type="ECO:0000259" key="9">
    <source>
        <dbReference type="Pfam" id="PF01225"/>
    </source>
</evidence>
<comment type="caution">
    <text evidence="12">The sequence shown here is derived from an EMBL/GenBank/DDBJ whole genome shotgun (WGS) entry which is preliminary data.</text>
</comment>
<proteinExistence type="inferred from homology"/>
<dbReference type="GO" id="GO:0071555">
    <property type="term" value="P:cell wall organization"/>
    <property type="evidence" value="ECO:0007669"/>
    <property type="project" value="UniProtKB-KW"/>
</dbReference>
<comment type="subcellular location">
    <subcellularLocation>
        <location evidence="7">Cytoplasm</location>
    </subcellularLocation>
</comment>
<dbReference type="Proteomes" id="UP000031030">
    <property type="component" value="Unassembled WGS sequence"/>
</dbReference>
<dbReference type="EMBL" id="JTDK01000006">
    <property type="protein sequence ID" value="KHK98651.1"/>
    <property type="molecule type" value="Genomic_DNA"/>
</dbReference>
<name>A0A0B2AAK6_9MICO</name>
<dbReference type="STRING" id="1348253.LK09_06815"/>
<dbReference type="Pfam" id="PF02875">
    <property type="entry name" value="Mur_ligase_C"/>
    <property type="match status" value="1"/>
</dbReference>
<reference evidence="12 13" key="1">
    <citation type="submission" date="2014-11" db="EMBL/GenBank/DDBJ databases">
        <title>Genome sequence of Microbacterium mangrovi MUSC 115(T).</title>
        <authorList>
            <person name="Lee L.-H."/>
        </authorList>
    </citation>
    <scope>NUCLEOTIDE SEQUENCE [LARGE SCALE GENOMIC DNA]</scope>
    <source>
        <strain evidence="12 13">MUSC 115</strain>
    </source>
</reference>
<keyword evidence="3 7" id="KW-0133">Cell shape</keyword>
<dbReference type="GO" id="GO:0008360">
    <property type="term" value="P:regulation of cell shape"/>
    <property type="evidence" value="ECO:0007669"/>
    <property type="project" value="UniProtKB-KW"/>
</dbReference>
<evidence type="ECO:0000256" key="2">
    <source>
        <dbReference type="ARBA" id="ARBA00022618"/>
    </source>
</evidence>
<feature type="region of interest" description="Disordered" evidence="8">
    <location>
        <begin position="521"/>
        <end position="555"/>
    </location>
</feature>
<dbReference type="RefSeq" id="WP_039397370.1">
    <property type="nucleotide sequence ID" value="NZ_JTDK01000006.1"/>
</dbReference>
<evidence type="ECO:0000256" key="3">
    <source>
        <dbReference type="ARBA" id="ARBA00022960"/>
    </source>
</evidence>
<keyword evidence="4 7" id="KW-0573">Peptidoglycan synthesis</keyword>
<keyword evidence="2 7" id="KW-0132">Cell division</keyword>
<dbReference type="InterPro" id="IPR000713">
    <property type="entry name" value="Mur_ligase_N"/>
</dbReference>
<evidence type="ECO:0000256" key="8">
    <source>
        <dbReference type="SAM" id="MobiDB-lite"/>
    </source>
</evidence>
<organism evidence="12 13">
    <name type="scientific">Microbacterium mangrovi</name>
    <dbReference type="NCBI Taxonomy" id="1348253"/>
    <lineage>
        <taxon>Bacteria</taxon>
        <taxon>Bacillati</taxon>
        <taxon>Actinomycetota</taxon>
        <taxon>Actinomycetes</taxon>
        <taxon>Micrococcales</taxon>
        <taxon>Microbacteriaceae</taxon>
        <taxon>Microbacterium</taxon>
    </lineage>
</organism>
<dbReference type="Pfam" id="PF01225">
    <property type="entry name" value="Mur_ligase"/>
    <property type="match status" value="1"/>
</dbReference>
<keyword evidence="5 7" id="KW-0131">Cell cycle</keyword>
<evidence type="ECO:0000259" key="10">
    <source>
        <dbReference type="Pfam" id="PF02875"/>
    </source>
</evidence>
<sequence>MATPASNLPPVLRPEQPPVRSLDDLAARFGTSTRGLTKGVTLTGVTLATADLRPGEAFVAIRGVNRHGAEFAASAAEKGAVAIVTDAAGADIAESAGLPIVVVDHPRAVLGDLSAWVYGTGADDELPLLFGTTGTNGKTSVSHLLEGILSQLGVVTGLSSTAERHIAGQVIVSRLTTPEASEFHALLALMRERGVEAVAVEVSAQALSRHRVDGLMFDVAGFTNLSHDHLDDYADMREYFEAKLQLFRPDRSRRGVISLDSTAGAEVAARSEVPVVTIVCPAIAADPGAAADWTVQILEERQDGTTFRLDGPGGRSLTTVVPTIGRHMAANAGLAIVMLLEGGYTWEALVAALDGGRIEAYLPGRTERVSGDRGPAVYVDFGHSPDAFEKTLAAVRHVTPGKVLFLMGADGDRDATKRLDMGRTGAEGSDIFIVTDHHPRFEDPDSIRATLLEGARRAGTATELHEFSPPERAIIEAVRLVGEGDAILWCGPGHQDYRDIRGIRTPYSARELARRALRDAGWPVPEPHWPVPYPDDETPLSDPAREWRTAPSSGR</sequence>
<comment type="similarity">
    <text evidence="1">Belongs to the MurCDEF family. MurE subfamily.</text>
</comment>
<comment type="pathway">
    <text evidence="7">Cell wall biogenesis; peptidoglycan biosynthesis.</text>
</comment>
<dbReference type="NCBIfam" id="TIGR01085">
    <property type="entry name" value="murE"/>
    <property type="match status" value="1"/>
</dbReference>
<dbReference type="InterPro" id="IPR004101">
    <property type="entry name" value="Mur_ligase_C"/>
</dbReference>
<evidence type="ECO:0000256" key="5">
    <source>
        <dbReference type="ARBA" id="ARBA00023306"/>
    </source>
</evidence>
<dbReference type="Gene3D" id="3.40.1390.10">
    <property type="entry name" value="MurE/MurF, N-terminal domain"/>
    <property type="match status" value="1"/>
</dbReference>
<keyword evidence="13" id="KW-1185">Reference proteome</keyword>
<gene>
    <name evidence="12" type="ORF">LK09_06815</name>
</gene>